<dbReference type="RefSeq" id="WP_239125793.1">
    <property type="nucleotide sequence ID" value="NZ_BONF01000017.1"/>
</dbReference>
<keyword evidence="1" id="KW-0677">Repeat</keyword>
<feature type="transmembrane region" description="Helical" evidence="2">
    <location>
        <begin position="387"/>
        <end position="415"/>
    </location>
</feature>
<organism evidence="3 4">
    <name type="scientific">Catellatospora bangladeshensis</name>
    <dbReference type="NCBI Taxonomy" id="310355"/>
    <lineage>
        <taxon>Bacteria</taxon>
        <taxon>Bacillati</taxon>
        <taxon>Actinomycetota</taxon>
        <taxon>Actinomycetes</taxon>
        <taxon>Micromonosporales</taxon>
        <taxon>Micromonosporaceae</taxon>
        <taxon>Catellatospora</taxon>
    </lineage>
</organism>
<dbReference type="Proteomes" id="UP000601223">
    <property type="component" value="Unassembled WGS sequence"/>
</dbReference>
<name>A0A8J3JCV3_9ACTN</name>
<dbReference type="EMBL" id="BONF01000017">
    <property type="protein sequence ID" value="GIF82011.1"/>
    <property type="molecule type" value="Genomic_DNA"/>
</dbReference>
<feature type="transmembrane region" description="Helical" evidence="2">
    <location>
        <begin position="363"/>
        <end position="380"/>
    </location>
</feature>
<keyword evidence="2" id="KW-0472">Membrane</keyword>
<gene>
    <name evidence="3" type="ORF">Cba03nite_33600</name>
</gene>
<evidence type="ECO:0000256" key="2">
    <source>
        <dbReference type="SAM" id="Phobius"/>
    </source>
</evidence>
<dbReference type="PANTHER" id="PTHR47485">
    <property type="entry name" value="THYLAKOID LUMENAL 17.4 KDA PROTEIN, CHLOROPLASTIC"/>
    <property type="match status" value="1"/>
</dbReference>
<accession>A0A8J3JCV3</accession>
<dbReference type="InterPro" id="IPR001646">
    <property type="entry name" value="5peptide_repeat"/>
</dbReference>
<comment type="caution">
    <text evidence="3">The sequence shown here is derived from an EMBL/GenBank/DDBJ whole genome shotgun (WGS) entry which is preliminary data.</text>
</comment>
<proteinExistence type="predicted"/>
<dbReference type="SUPFAM" id="SSF141571">
    <property type="entry name" value="Pentapeptide repeat-like"/>
    <property type="match status" value="2"/>
</dbReference>
<keyword evidence="2" id="KW-1133">Transmembrane helix</keyword>
<dbReference type="Pfam" id="PF00805">
    <property type="entry name" value="Pentapeptide"/>
    <property type="match status" value="5"/>
</dbReference>
<feature type="transmembrane region" description="Helical" evidence="2">
    <location>
        <begin position="435"/>
        <end position="458"/>
    </location>
</feature>
<dbReference type="Gene3D" id="2.160.20.80">
    <property type="entry name" value="E3 ubiquitin-protein ligase SopA"/>
    <property type="match status" value="2"/>
</dbReference>
<evidence type="ECO:0000256" key="1">
    <source>
        <dbReference type="ARBA" id="ARBA00022737"/>
    </source>
</evidence>
<protein>
    <recommendedName>
        <fullName evidence="5">Pentapeptide repeat-containing protein</fullName>
    </recommendedName>
</protein>
<reference evidence="3 4" key="1">
    <citation type="submission" date="2021-01" db="EMBL/GenBank/DDBJ databases">
        <title>Whole genome shotgun sequence of Catellatospora bangladeshensis NBRC 107357.</title>
        <authorList>
            <person name="Komaki H."/>
            <person name="Tamura T."/>
        </authorList>
    </citation>
    <scope>NUCLEOTIDE SEQUENCE [LARGE SCALE GENOMIC DNA]</scope>
    <source>
        <strain evidence="3 4">NBRC 107357</strain>
    </source>
</reference>
<evidence type="ECO:0000313" key="3">
    <source>
        <dbReference type="EMBL" id="GIF82011.1"/>
    </source>
</evidence>
<dbReference type="AlphaFoldDB" id="A0A8J3JCV3"/>
<evidence type="ECO:0008006" key="5">
    <source>
        <dbReference type="Google" id="ProtNLM"/>
    </source>
</evidence>
<sequence length="465" mass="49400">MADQRPALPADRIGVLAARRISDGDVFELGGLHLQRDDVQWLLAAAAARGDGATPLRLREVDATGADLSGLRLDGVDLSGARLAEANMQRASLRGANLTEAVLTGAECEHADFRDARLASAVLDRCGLMWARLDGATLTHTSLIGASMPDACFDRADLLQADLTGAYLGAASLVEANLLGARMRDAQMIWCRLERATLSAADLTGATLWRARLDGANVSEALLDRANLSEAHLEGANFAGASLLLANLSRAFLDGATDLTGIRAGSGGENGLIVADAHWNDANLTTFAWSEVRQLGDETVARRADGKQGRPTRAEAYVLAARASRQVAKELSGRGMTEEANRFAYRAQVAQRRAFLHAGPRRAPQYLFSVFLSTLSGYGYRPSRGLIAYLTCIGTFAALYHAFGAGLTGLEAFVVSVTAFHGRGFFPDTFAPGDPLSIIAAGEAFVGLIIEVVLIATITQRLFGK</sequence>
<evidence type="ECO:0000313" key="4">
    <source>
        <dbReference type="Proteomes" id="UP000601223"/>
    </source>
</evidence>
<keyword evidence="4" id="KW-1185">Reference proteome</keyword>
<dbReference type="PANTHER" id="PTHR47485:SF1">
    <property type="entry name" value="THYLAKOID LUMENAL 17.4 KDA PROTEIN, CHLOROPLASTIC"/>
    <property type="match status" value="1"/>
</dbReference>
<keyword evidence="2" id="KW-0812">Transmembrane</keyword>